<dbReference type="RefSeq" id="WP_077173277.1">
    <property type="nucleotide sequence ID" value="NZ_MTLN01000013.1"/>
</dbReference>
<dbReference type="PRINTS" id="PR00455">
    <property type="entry name" value="HTHTETR"/>
</dbReference>
<dbReference type="Pfam" id="PF00440">
    <property type="entry name" value="TetR_N"/>
    <property type="match status" value="1"/>
</dbReference>
<dbReference type="PANTHER" id="PTHR43479">
    <property type="entry name" value="ACREF/ENVCD OPERON REPRESSOR-RELATED"/>
    <property type="match status" value="1"/>
</dbReference>
<gene>
    <name evidence="4" type="ORF">BVL52_24385</name>
</gene>
<feature type="domain" description="HTH tetR-type" evidence="3">
    <location>
        <begin position="9"/>
        <end position="69"/>
    </location>
</feature>
<dbReference type="InterPro" id="IPR009057">
    <property type="entry name" value="Homeodomain-like_sf"/>
</dbReference>
<dbReference type="Proteomes" id="UP000189310">
    <property type="component" value="Unassembled WGS sequence"/>
</dbReference>
<dbReference type="InterPro" id="IPR050624">
    <property type="entry name" value="HTH-type_Tx_Regulator"/>
</dbReference>
<keyword evidence="5" id="KW-1185">Reference proteome</keyword>
<evidence type="ECO:0000256" key="1">
    <source>
        <dbReference type="ARBA" id="ARBA00023125"/>
    </source>
</evidence>
<accession>A0ABX3ILS6</accession>
<sequence length="200" mass="22886">MRKTRSEAEKTHRLILKSALILFAKEGIERTTIGMIADRAVISRGAVYWHFKDKDAIATSVLSLAPSPMLYMKKQLKRSESNDTIETILIRALEKYSKKGSDENGIAQILYSYNDLSIGHSKILREESRLSEECMTLIENRLSNEQHQKNLLRERSVCALLLWKAALQRNLIEHEQKVDTATIGTGLDHIFNSINHMTYN</sequence>
<dbReference type="EMBL" id="MTLN01000013">
    <property type="protein sequence ID" value="ONN68653.1"/>
    <property type="molecule type" value="Genomic_DNA"/>
</dbReference>
<dbReference type="PANTHER" id="PTHR43479:SF11">
    <property type="entry name" value="ACREF_ENVCD OPERON REPRESSOR-RELATED"/>
    <property type="match status" value="1"/>
</dbReference>
<dbReference type="InterPro" id="IPR023772">
    <property type="entry name" value="DNA-bd_HTH_TetR-type_CS"/>
</dbReference>
<evidence type="ECO:0000313" key="4">
    <source>
        <dbReference type="EMBL" id="ONN68653.1"/>
    </source>
</evidence>
<evidence type="ECO:0000256" key="2">
    <source>
        <dbReference type="PROSITE-ProRule" id="PRU00335"/>
    </source>
</evidence>
<dbReference type="PROSITE" id="PS50977">
    <property type="entry name" value="HTH_TETR_2"/>
    <property type="match status" value="1"/>
</dbReference>
<reference evidence="4 5" key="1">
    <citation type="submission" date="2017-01" db="EMBL/GenBank/DDBJ databases">
        <title>Pseudomonas psychrotolerans genome sequencing and assembly.</title>
        <authorList>
            <person name="Vyas B."/>
            <person name="Mayilraj S."/>
        </authorList>
    </citation>
    <scope>NUCLEOTIDE SEQUENCE [LARGE SCALE GENOMIC DNA]</scope>
    <source>
        <strain evidence="4 5">SDS18</strain>
    </source>
</reference>
<proteinExistence type="predicted"/>
<dbReference type="InterPro" id="IPR001647">
    <property type="entry name" value="HTH_TetR"/>
</dbReference>
<keyword evidence="1 2" id="KW-0238">DNA-binding</keyword>
<evidence type="ECO:0000313" key="5">
    <source>
        <dbReference type="Proteomes" id="UP000189310"/>
    </source>
</evidence>
<comment type="caution">
    <text evidence="4">The sequence shown here is derived from an EMBL/GenBank/DDBJ whole genome shotgun (WGS) entry which is preliminary data.</text>
</comment>
<protein>
    <recommendedName>
        <fullName evidence="3">HTH tetR-type domain-containing protein</fullName>
    </recommendedName>
</protein>
<evidence type="ECO:0000259" key="3">
    <source>
        <dbReference type="PROSITE" id="PS50977"/>
    </source>
</evidence>
<dbReference type="Gene3D" id="1.10.357.10">
    <property type="entry name" value="Tetracycline Repressor, domain 2"/>
    <property type="match status" value="1"/>
</dbReference>
<name>A0ABX3ILS6_9PSED</name>
<feature type="DNA-binding region" description="H-T-H motif" evidence="2">
    <location>
        <begin position="32"/>
        <end position="51"/>
    </location>
</feature>
<dbReference type="SUPFAM" id="SSF46689">
    <property type="entry name" value="Homeodomain-like"/>
    <property type="match status" value="1"/>
</dbReference>
<dbReference type="PROSITE" id="PS01081">
    <property type="entry name" value="HTH_TETR_1"/>
    <property type="match status" value="1"/>
</dbReference>
<organism evidence="4 5">
    <name type="scientific">Pseudomonas oryzihabitans</name>
    <dbReference type="NCBI Taxonomy" id="47885"/>
    <lineage>
        <taxon>Bacteria</taxon>
        <taxon>Pseudomonadati</taxon>
        <taxon>Pseudomonadota</taxon>
        <taxon>Gammaproteobacteria</taxon>
        <taxon>Pseudomonadales</taxon>
        <taxon>Pseudomonadaceae</taxon>
        <taxon>Pseudomonas</taxon>
    </lineage>
</organism>